<evidence type="ECO:0000256" key="5">
    <source>
        <dbReference type="ARBA" id="ARBA00011738"/>
    </source>
</evidence>
<feature type="domain" description="DNA/RNA non-specific endonuclease/pyrophosphatase/phosphodiesterase" evidence="19">
    <location>
        <begin position="105"/>
        <end position="319"/>
    </location>
</feature>
<dbReference type="GO" id="GO:0046872">
    <property type="term" value="F:metal ion binding"/>
    <property type="evidence" value="ECO:0007669"/>
    <property type="project" value="UniProtKB-KW"/>
</dbReference>
<dbReference type="STRING" id="526221.C9SV63"/>
<dbReference type="GeneID" id="9534381"/>
<gene>
    <name evidence="20" type="ORF">VDBG_08788</name>
</gene>
<feature type="compositionally biased region" description="Pro residues" evidence="17">
    <location>
        <begin position="60"/>
        <end position="71"/>
    </location>
</feature>
<dbReference type="AlphaFoldDB" id="C9SV63"/>
<keyword evidence="21" id="KW-1185">Reference proteome</keyword>
<dbReference type="HOGENOM" id="CLU_055174_0_2_1"/>
<keyword evidence="6" id="KW-0540">Nuclease</keyword>
<accession>C9SV63</accession>
<dbReference type="PANTHER" id="PTHR13966:SF5">
    <property type="entry name" value="ENDONUCLEASE G, MITOCHONDRIAL"/>
    <property type="match status" value="1"/>
</dbReference>
<dbReference type="FunFam" id="3.40.570.10:FF:000004">
    <property type="entry name" value="Nuclease 1, mitochondrial"/>
    <property type="match status" value="1"/>
</dbReference>
<comment type="subcellular location">
    <subcellularLocation>
        <location evidence="3">Mitochondrion inner membrane</location>
    </subcellularLocation>
</comment>
<dbReference type="InterPro" id="IPR044925">
    <property type="entry name" value="His-Me_finger_sf"/>
</dbReference>
<feature type="binding site" evidence="16">
    <location>
        <position position="202"/>
    </location>
    <ligand>
        <name>Mg(2+)</name>
        <dbReference type="ChEBI" id="CHEBI:18420"/>
        <note>catalytic</note>
    </ligand>
</feature>
<keyword evidence="9" id="KW-0999">Mitochondrion inner membrane</keyword>
<evidence type="ECO:0000259" key="18">
    <source>
        <dbReference type="SMART" id="SM00477"/>
    </source>
</evidence>
<dbReference type="eggNOG" id="KOG3721">
    <property type="taxonomic scope" value="Eukaryota"/>
</dbReference>
<evidence type="ECO:0000256" key="10">
    <source>
        <dbReference type="ARBA" id="ARBA00022801"/>
    </source>
</evidence>
<evidence type="ECO:0000256" key="13">
    <source>
        <dbReference type="ARBA" id="ARBA00023136"/>
    </source>
</evidence>
<dbReference type="GO" id="GO:0000014">
    <property type="term" value="F:single-stranded DNA endodeoxyribonuclease activity"/>
    <property type="evidence" value="ECO:0007669"/>
    <property type="project" value="TreeGrafter"/>
</dbReference>
<dbReference type="GO" id="GO:0006309">
    <property type="term" value="P:apoptotic DNA fragmentation"/>
    <property type="evidence" value="ECO:0007669"/>
    <property type="project" value="TreeGrafter"/>
</dbReference>
<dbReference type="EMBL" id="DS985226">
    <property type="protein sequence ID" value="EEY22678.1"/>
    <property type="molecule type" value="Genomic_DNA"/>
</dbReference>
<evidence type="ECO:0000256" key="7">
    <source>
        <dbReference type="ARBA" id="ARBA00022723"/>
    </source>
</evidence>
<dbReference type="SUPFAM" id="SSF54060">
    <property type="entry name" value="His-Me finger endonucleases"/>
    <property type="match status" value="1"/>
</dbReference>
<dbReference type="SMART" id="SM00892">
    <property type="entry name" value="Endonuclease_NS"/>
    <property type="match status" value="1"/>
</dbReference>
<dbReference type="OMA" id="PAFWIIS"/>
<dbReference type="InterPro" id="IPR040255">
    <property type="entry name" value="Non-specific_endonuclease"/>
</dbReference>
<evidence type="ECO:0000259" key="19">
    <source>
        <dbReference type="SMART" id="SM00892"/>
    </source>
</evidence>
<evidence type="ECO:0000256" key="12">
    <source>
        <dbReference type="ARBA" id="ARBA00023128"/>
    </source>
</evidence>
<dbReference type="GO" id="GO:0006401">
    <property type="term" value="P:RNA catabolic process"/>
    <property type="evidence" value="ECO:0007669"/>
    <property type="project" value="UniProtKB-ARBA"/>
</dbReference>
<dbReference type="PANTHER" id="PTHR13966">
    <property type="entry name" value="ENDONUCLEASE RELATED"/>
    <property type="match status" value="1"/>
</dbReference>
<dbReference type="GO" id="GO:0003676">
    <property type="term" value="F:nucleic acid binding"/>
    <property type="evidence" value="ECO:0007669"/>
    <property type="project" value="InterPro"/>
</dbReference>
<evidence type="ECO:0000256" key="9">
    <source>
        <dbReference type="ARBA" id="ARBA00022792"/>
    </source>
</evidence>
<evidence type="ECO:0000256" key="3">
    <source>
        <dbReference type="ARBA" id="ARBA00004273"/>
    </source>
</evidence>
<feature type="domain" description="ENPP1-3/EXOG-like endonuclease/phosphodiesterase" evidence="18">
    <location>
        <begin position="106"/>
        <end position="319"/>
    </location>
</feature>
<evidence type="ECO:0000256" key="4">
    <source>
        <dbReference type="ARBA" id="ARBA00010052"/>
    </source>
</evidence>
<dbReference type="OrthoDB" id="5418055at2759"/>
<dbReference type="GO" id="GO:0005743">
    <property type="term" value="C:mitochondrial inner membrane"/>
    <property type="evidence" value="ECO:0007669"/>
    <property type="project" value="UniProtKB-SubCell"/>
</dbReference>
<protein>
    <submittedName>
        <fullName evidence="20">Mitochondrial nuclease</fullName>
    </submittedName>
</protein>
<evidence type="ECO:0000256" key="14">
    <source>
        <dbReference type="ARBA" id="ARBA00023211"/>
    </source>
</evidence>
<dbReference type="InterPro" id="IPR020821">
    <property type="entry name" value="ENPP1-3/EXOG-like_nuc-like"/>
</dbReference>
<dbReference type="InterPro" id="IPR001604">
    <property type="entry name" value="Endo_G_ENPP1-like_dom"/>
</dbReference>
<comment type="cofactor">
    <cofactor evidence="1">
        <name>Mn(2+)</name>
        <dbReference type="ChEBI" id="CHEBI:29035"/>
    </cofactor>
</comment>
<organism evidence="21">
    <name type="scientific">Verticillium alfalfae (strain VaMs.102 / ATCC MYA-4576 / FGSC 10136)</name>
    <name type="common">Verticillium wilt of alfalfa</name>
    <name type="synonym">Verticillium albo-atrum</name>
    <dbReference type="NCBI Taxonomy" id="526221"/>
    <lineage>
        <taxon>Eukaryota</taxon>
        <taxon>Fungi</taxon>
        <taxon>Dikarya</taxon>
        <taxon>Ascomycota</taxon>
        <taxon>Pezizomycotina</taxon>
        <taxon>Sordariomycetes</taxon>
        <taxon>Hypocreomycetidae</taxon>
        <taxon>Glomerellales</taxon>
        <taxon>Plectosphaerellaceae</taxon>
        <taxon>Verticillium</taxon>
    </lineage>
</organism>
<dbReference type="Gene3D" id="3.40.570.10">
    <property type="entry name" value="Extracellular Endonuclease, subunit A"/>
    <property type="match status" value="1"/>
</dbReference>
<dbReference type="Pfam" id="PF01223">
    <property type="entry name" value="Endonuclease_NS"/>
    <property type="match status" value="1"/>
</dbReference>
<feature type="active site" description="Proton acceptor" evidence="15">
    <location>
        <position position="170"/>
    </location>
</feature>
<evidence type="ECO:0000256" key="8">
    <source>
        <dbReference type="ARBA" id="ARBA00022759"/>
    </source>
</evidence>
<evidence type="ECO:0000313" key="21">
    <source>
        <dbReference type="Proteomes" id="UP000008698"/>
    </source>
</evidence>
<dbReference type="PROSITE" id="PS01070">
    <property type="entry name" value="NUCLEASE_NON_SPEC"/>
    <property type="match status" value="1"/>
</dbReference>
<dbReference type="InterPro" id="IPR044929">
    <property type="entry name" value="DNA/RNA_non-sp_Endonuclease_sf"/>
</dbReference>
<dbReference type="GO" id="GO:0004521">
    <property type="term" value="F:RNA endonuclease activity"/>
    <property type="evidence" value="ECO:0007669"/>
    <property type="project" value="TreeGrafter"/>
</dbReference>
<comment type="similarity">
    <text evidence="4">Belongs to the DNA/RNA non-specific endonuclease family.</text>
</comment>
<dbReference type="CDD" id="cd00091">
    <property type="entry name" value="NUC"/>
    <property type="match status" value="1"/>
</dbReference>
<evidence type="ECO:0000256" key="16">
    <source>
        <dbReference type="PIRSR" id="PIRSR640255-2"/>
    </source>
</evidence>
<keyword evidence="14" id="KW-0464">Manganese</keyword>
<reference evidence="21" key="1">
    <citation type="journal article" date="2011" name="PLoS Pathog.">
        <title>Comparative genomics yields insights into niche adaptation of plant vascular wilt pathogens.</title>
        <authorList>
            <person name="Klosterman S.J."/>
            <person name="Subbarao K.V."/>
            <person name="Kang S."/>
            <person name="Veronese P."/>
            <person name="Gold S.E."/>
            <person name="Thomma B.P.H.J."/>
            <person name="Chen Z."/>
            <person name="Henrissat B."/>
            <person name="Lee Y.-H."/>
            <person name="Park J."/>
            <person name="Garcia-Pedrajas M.D."/>
            <person name="Barbara D.J."/>
            <person name="Anchieta A."/>
            <person name="de Jonge R."/>
            <person name="Santhanam P."/>
            <person name="Maruthachalam K."/>
            <person name="Atallah Z."/>
            <person name="Amyotte S.G."/>
            <person name="Paz Z."/>
            <person name="Inderbitzin P."/>
            <person name="Hayes R.J."/>
            <person name="Heiman D.I."/>
            <person name="Young S."/>
            <person name="Zeng Q."/>
            <person name="Engels R."/>
            <person name="Galagan J."/>
            <person name="Cuomo C.A."/>
            <person name="Dobinson K.F."/>
            <person name="Ma L.-J."/>
        </authorList>
    </citation>
    <scope>NUCLEOTIDE SEQUENCE [LARGE SCALE GENOMIC DNA]</scope>
    <source>
        <strain evidence="21">VaMs.102 / ATCC MYA-4576 / FGSC 10136</strain>
    </source>
</reference>
<proteinExistence type="inferred from homology"/>
<evidence type="ECO:0000256" key="15">
    <source>
        <dbReference type="PIRSR" id="PIRSR640255-1"/>
    </source>
</evidence>
<dbReference type="GO" id="GO:0005634">
    <property type="term" value="C:nucleus"/>
    <property type="evidence" value="ECO:0007669"/>
    <property type="project" value="UniProtKB-ARBA"/>
</dbReference>
<sequence>MSKTASIALVAALGAGSGAALTATMYSLRSSKQPEATLHVPTHLAAAPTVPVPASQIFTNPPPPPPPPPPAAAAGPHANLPVLKPVDPAGWFEYGFPGPHADISSRASLVSAYDRRTRNPHWVVEHITPASLAARDADRKHSVFLEDPQVPGKFQAKLKDYFRSGYDRGHQVPAADAKWSQTAMDDTFYLTNMCPQVGDGFNRDYWAHFEDFCRRLTQRYPSVRVATGPLYLPKRDPVDGKWYTRYEVIGSPPSVAVPTHFYKVILAEDGRPGGNVAVGAFVLPNAPIPNDKPLADFEMPLEAVERATGLEFAPKLPVQRRRPLCADASCAIVPQSWGEAVARRDRAPAAAAGGKPCGMPGGGMKPGGGIMLPGSGGGKPPGGGGGRVPPAFWIISAILARSAGLLGSMRPGAGAAVHR</sequence>
<evidence type="ECO:0000256" key="2">
    <source>
        <dbReference type="ARBA" id="ARBA00001946"/>
    </source>
</evidence>
<keyword evidence="13" id="KW-0472">Membrane</keyword>
<dbReference type="RefSeq" id="XP_003000992.1">
    <property type="nucleotide sequence ID" value="XM_003000946.1"/>
</dbReference>
<keyword evidence="12" id="KW-0496">Mitochondrion</keyword>
<dbReference type="InterPro" id="IPR018524">
    <property type="entry name" value="DNA/RNA_endonuclease_AS"/>
</dbReference>
<dbReference type="Proteomes" id="UP000008698">
    <property type="component" value="Unassembled WGS sequence"/>
</dbReference>
<evidence type="ECO:0000256" key="11">
    <source>
        <dbReference type="ARBA" id="ARBA00022842"/>
    </source>
</evidence>
<evidence type="ECO:0000256" key="1">
    <source>
        <dbReference type="ARBA" id="ARBA00001936"/>
    </source>
</evidence>
<feature type="region of interest" description="Disordered" evidence="17">
    <location>
        <begin position="53"/>
        <end position="79"/>
    </location>
</feature>
<comment type="subunit">
    <text evidence="5">Homodimer.</text>
</comment>
<keyword evidence="7 16" id="KW-0479">Metal-binding</keyword>
<keyword evidence="11" id="KW-0460">Magnesium</keyword>
<evidence type="ECO:0000256" key="6">
    <source>
        <dbReference type="ARBA" id="ARBA00022722"/>
    </source>
</evidence>
<dbReference type="SMART" id="SM00477">
    <property type="entry name" value="NUC"/>
    <property type="match status" value="1"/>
</dbReference>
<keyword evidence="10" id="KW-0378">Hydrolase</keyword>
<evidence type="ECO:0000256" key="17">
    <source>
        <dbReference type="SAM" id="MobiDB-lite"/>
    </source>
</evidence>
<name>C9SV63_VERA1</name>
<evidence type="ECO:0000313" key="20">
    <source>
        <dbReference type="EMBL" id="EEY22678.1"/>
    </source>
</evidence>
<dbReference type="KEGG" id="val:VDBG_08788"/>
<keyword evidence="8" id="KW-0255">Endonuclease</keyword>
<comment type="cofactor">
    <cofactor evidence="2">
        <name>Mg(2+)</name>
        <dbReference type="ChEBI" id="CHEBI:18420"/>
    </cofactor>
</comment>